<dbReference type="EMBL" id="AP027272">
    <property type="protein sequence ID" value="BDX06150.1"/>
    <property type="molecule type" value="Genomic_DNA"/>
</dbReference>
<keyword evidence="3" id="KW-1185">Reference proteome</keyword>
<dbReference type="RefSeq" id="WP_338292183.1">
    <property type="nucleotide sequence ID" value="NZ_AP027272.1"/>
</dbReference>
<reference evidence="2" key="1">
    <citation type="submission" date="2023-01" db="EMBL/GenBank/DDBJ databases">
        <title>Complete genome sequence of Planctobacterium marinum strain Dej080120_11.</title>
        <authorList>
            <person name="Ueki S."/>
            <person name="Maruyama F."/>
        </authorList>
    </citation>
    <scope>NUCLEOTIDE SEQUENCE</scope>
    <source>
        <strain evidence="2">Dej080120_11</strain>
    </source>
</reference>
<evidence type="ECO:0000256" key="1">
    <source>
        <dbReference type="SAM" id="Phobius"/>
    </source>
</evidence>
<dbReference type="InterPro" id="IPR019099">
    <property type="entry name" value="Uncharacterised_PGPGW_TM"/>
</dbReference>
<keyword evidence="1" id="KW-0472">Membrane</keyword>
<dbReference type="AlphaFoldDB" id="A0AA48I581"/>
<feature type="transmembrane region" description="Helical" evidence="1">
    <location>
        <begin position="12"/>
        <end position="40"/>
    </location>
</feature>
<accession>A0AA48I581</accession>
<keyword evidence="1" id="KW-1133">Transmembrane helix</keyword>
<sequence length="74" mass="8276">MFNKPTRVTLGVIGVFIGIVFAILPGSILFLVAGLFMLSFDFPLARKWLRKSQKVMSWGAGKLDAAVSKRRYSR</sequence>
<protein>
    <recommendedName>
        <fullName evidence="4">Tellurium resistance protein TerC</fullName>
    </recommendedName>
</protein>
<organism evidence="2 3">
    <name type="scientific">Planctobacterium marinum</name>
    <dbReference type="NCBI Taxonomy" id="1631968"/>
    <lineage>
        <taxon>Bacteria</taxon>
        <taxon>Pseudomonadati</taxon>
        <taxon>Pseudomonadota</taxon>
        <taxon>Gammaproteobacteria</taxon>
        <taxon>Alteromonadales</taxon>
        <taxon>Alteromonadaceae</taxon>
        <taxon>Planctobacterium</taxon>
    </lineage>
</organism>
<dbReference type="Proteomes" id="UP001333710">
    <property type="component" value="Chromosome"/>
</dbReference>
<gene>
    <name evidence="2" type="ORF">MACH26_16710</name>
</gene>
<evidence type="ECO:0008006" key="4">
    <source>
        <dbReference type="Google" id="ProtNLM"/>
    </source>
</evidence>
<evidence type="ECO:0000313" key="3">
    <source>
        <dbReference type="Proteomes" id="UP001333710"/>
    </source>
</evidence>
<name>A0AA48I581_9ALTE</name>
<dbReference type="KEGG" id="pmaw:MACH26_16710"/>
<evidence type="ECO:0000313" key="2">
    <source>
        <dbReference type="EMBL" id="BDX06150.1"/>
    </source>
</evidence>
<keyword evidence="1" id="KW-0812">Transmembrane</keyword>
<proteinExistence type="predicted"/>
<dbReference type="Pfam" id="PF09656">
    <property type="entry name" value="PGPGW"/>
    <property type="match status" value="1"/>
</dbReference>